<dbReference type="Pfam" id="PF13228">
    <property type="entry name" value="DUF4037"/>
    <property type="match status" value="1"/>
</dbReference>
<dbReference type="InterPro" id="IPR002934">
    <property type="entry name" value="Polymerase_NTP_transf_dom"/>
</dbReference>
<dbReference type="EMBL" id="RQFF01000032">
    <property type="protein sequence ID" value="TGK67704.1"/>
    <property type="molecule type" value="Genomic_DNA"/>
</dbReference>
<dbReference type="InterPro" id="IPR043519">
    <property type="entry name" value="NT_sf"/>
</dbReference>
<organism evidence="3 4">
    <name type="scientific">Leptospira kanakyensis</name>
    <dbReference type="NCBI Taxonomy" id="2484968"/>
    <lineage>
        <taxon>Bacteria</taxon>
        <taxon>Pseudomonadati</taxon>
        <taxon>Spirochaetota</taxon>
        <taxon>Spirochaetia</taxon>
        <taxon>Leptospirales</taxon>
        <taxon>Leptospiraceae</taxon>
        <taxon>Leptospira</taxon>
    </lineage>
</organism>
<proteinExistence type="predicted"/>
<dbReference type="AlphaFoldDB" id="A0A6N4Q1I5"/>
<dbReference type="Proteomes" id="UP000297239">
    <property type="component" value="Unassembled WGS sequence"/>
</dbReference>
<comment type="caution">
    <text evidence="3">The sequence shown here is derived from an EMBL/GenBank/DDBJ whole genome shotgun (WGS) entry which is preliminary data.</text>
</comment>
<evidence type="ECO:0000259" key="2">
    <source>
        <dbReference type="Pfam" id="PF13228"/>
    </source>
</evidence>
<dbReference type="GO" id="GO:0016779">
    <property type="term" value="F:nucleotidyltransferase activity"/>
    <property type="evidence" value="ECO:0007669"/>
    <property type="project" value="InterPro"/>
</dbReference>
<keyword evidence="4" id="KW-1185">Reference proteome</keyword>
<evidence type="ECO:0000259" key="1">
    <source>
        <dbReference type="Pfam" id="PF01909"/>
    </source>
</evidence>
<evidence type="ECO:0000313" key="4">
    <source>
        <dbReference type="Proteomes" id="UP000297239"/>
    </source>
</evidence>
<gene>
    <name evidence="3" type="ORF">EHQ18_14335</name>
</gene>
<name>A0A6N4Q1I5_9LEPT</name>
<dbReference type="Gene3D" id="3.30.460.10">
    <property type="entry name" value="Beta Polymerase, domain 2"/>
    <property type="match status" value="1"/>
</dbReference>
<protein>
    <submittedName>
        <fullName evidence="3">DUF4037 domain-containing protein</fullName>
    </submittedName>
</protein>
<dbReference type="Pfam" id="PF01909">
    <property type="entry name" value="NTP_transf_2"/>
    <property type="match status" value="1"/>
</dbReference>
<dbReference type="RefSeq" id="WP_135636105.1">
    <property type="nucleotide sequence ID" value="NZ_RQFE01000026.1"/>
</dbReference>
<evidence type="ECO:0000313" key="3">
    <source>
        <dbReference type="EMBL" id="TGK67704.1"/>
    </source>
</evidence>
<dbReference type="SUPFAM" id="SSF81301">
    <property type="entry name" value="Nucleotidyltransferase"/>
    <property type="match status" value="1"/>
</dbReference>
<feature type="domain" description="Polymerase nucleotidyl transferase" evidence="1">
    <location>
        <begin position="22"/>
        <end position="67"/>
    </location>
</feature>
<reference evidence="3" key="1">
    <citation type="journal article" date="2019" name="PLoS Negl. Trop. Dis.">
        <title>Revisiting the worldwide diversity of Leptospira species in the environment.</title>
        <authorList>
            <person name="Vincent A.T."/>
            <person name="Schiettekatte O."/>
            <person name="Bourhy P."/>
            <person name="Veyrier F.J."/>
            <person name="Picardeau M."/>
        </authorList>
    </citation>
    <scope>NUCLEOTIDE SEQUENCE [LARGE SCALE GENOMIC DNA]</scope>
    <source>
        <strain evidence="3">201800293</strain>
    </source>
</reference>
<feature type="domain" description="DUF4037" evidence="2">
    <location>
        <begin position="148"/>
        <end position="226"/>
    </location>
</feature>
<accession>A0A6N4Q1I5</accession>
<sequence length="287" mass="32943">MNIPENKLKMLNAVTNDLKLIKNIKAIVLGGSYCIDMANENSDLDIGIYYSESSPFEIEQVKILAKKYQIDDSLTVTGFYQWGNWVNGGAWINTAEGELDILYKNIQQIAATIEKCKEGIIENDYEQQPPYGFSSVIYLAETFYCVPLYDPEKIIENLKKEVNQYPVKLKEAIIQKSLWSAEFTLWQAEKFAKKNDYYNTTGCISRALKNIIDSLFAINEQYTIGDKNSIRLLESAKKRPDNLNEFIKRIVSINDTTSLSFNVAELKSLFEETLKLGTGYYRPYFKL</sequence>
<dbReference type="InterPro" id="IPR025117">
    <property type="entry name" value="DUF4037"/>
</dbReference>
<dbReference type="OrthoDB" id="5176171at2"/>